<feature type="domain" description="SSD" evidence="8">
    <location>
        <begin position="268"/>
        <end position="393"/>
    </location>
</feature>
<evidence type="ECO:0000256" key="6">
    <source>
        <dbReference type="ARBA" id="ARBA00023136"/>
    </source>
</evidence>
<gene>
    <name evidence="9" type="ORF">C447_06868</name>
</gene>
<dbReference type="PATRIC" id="fig|1132509.6.peg.1556"/>
<keyword evidence="3" id="KW-1003">Cell membrane</keyword>
<feature type="transmembrane region" description="Helical" evidence="7">
    <location>
        <begin position="651"/>
        <end position="678"/>
    </location>
</feature>
<dbReference type="RefSeq" id="WP_007692203.1">
    <property type="nucleotide sequence ID" value="NZ_AJRK01000066.1"/>
</dbReference>
<evidence type="ECO:0000256" key="2">
    <source>
        <dbReference type="ARBA" id="ARBA00010157"/>
    </source>
</evidence>
<dbReference type="InterPro" id="IPR050545">
    <property type="entry name" value="Mycobact_MmpL"/>
</dbReference>
<keyword evidence="5 7" id="KW-1133">Transmembrane helix</keyword>
<reference evidence="9 10" key="1">
    <citation type="journal article" date="2014" name="PLoS Genet.">
        <title>Phylogenetically driven sequencing of extremely halophilic archaea reveals strategies for static and dynamic osmo-response.</title>
        <authorList>
            <person name="Becker E.A."/>
            <person name="Seitzer P.M."/>
            <person name="Tritt A."/>
            <person name="Larsen D."/>
            <person name="Krusor M."/>
            <person name="Yao A.I."/>
            <person name="Wu D."/>
            <person name="Madern D."/>
            <person name="Eisen J.A."/>
            <person name="Darling A.E."/>
            <person name="Facciotti M.T."/>
        </authorList>
    </citation>
    <scope>NUCLEOTIDE SEQUENCE [LARGE SCALE GENOMIC DNA]</scope>
    <source>
        <strain evidence="9 10">100A6</strain>
    </source>
</reference>
<dbReference type="Pfam" id="PF03176">
    <property type="entry name" value="MMPL"/>
    <property type="match status" value="2"/>
</dbReference>
<keyword evidence="4 7" id="KW-0812">Transmembrane</keyword>
<feature type="transmembrane region" description="Helical" evidence="7">
    <location>
        <begin position="787"/>
        <end position="813"/>
    </location>
</feature>
<dbReference type="SUPFAM" id="SSF82866">
    <property type="entry name" value="Multidrug efflux transporter AcrB transmembrane domain"/>
    <property type="match status" value="2"/>
</dbReference>
<sequence length="817" mass="87213">MVDLDYQRLIDWADEWITERPRTVVLLFVVLTAVFAVGMTNISTSSGTSQFTDDSPAQTALDNVNEEFSPTFSEANGSTQLIQRGSNVLSKEELLAMLTLQQRAEEDPSLRIASTSSAAAIVAQTLDPEATTLDDQIDAIEDATPTEIDSAIGTAAENEGFTSLLSNDFNEQSASASATIGTITHDVPGGVSSSSAGTSGSSPLTGYQTRVRTMADSVDSDITVFGSGIVSDEFTNIIFDSLIIVVPAAALLILIFLIFAYRDPIDLLLGVISLVFAVVWTFGFTGLAGLPFSQMLIAVPPLLLAVGIDFGIHTINRYREERVQEYSVTKSMRTATDQLFVAFFIVTGTTVVGFAANGVSSLQPIRQFGLVAAVGIVFTFLIFGIFLPAAKVWGDHLRVRYGIPEFGLTPLGAEGSLLGRVLTVGVSAARRAPYAVLVLTLVTSVAAGGYATGVDTTFSQDDFLPPEDLPDYVEALPEPFAPGTYTVTETSNFLEDNFATTQESSVTVYAEGDLRTDSALESIQRANENPPDPVVTSGRTASTDSIITVIRDYANQSSSFAALVDRNDVDGDGVPDDNLGEVYDALLESPYRAQALNYITEDYRSTQVVYSIESDATQDEISNSGRTLANRYRLDATATGQTIVLQAVTDAIFVSAIQSLVAALIVTAIFLVVIYYIIEGRPSLGLVNLVPIVTSVALLAGSMRLFAIPLNALTATILSIAIGLGVDYSSHFVHRFVDEYHESGEEVFVALDDTVRGTGGALTGSMLTTTTGIGVLALAITPILGQFGVVVALSIFFAYLTSMLLTPSVIVVWERWT</sequence>
<feature type="transmembrane region" description="Helical" evidence="7">
    <location>
        <begin position="237"/>
        <end position="260"/>
    </location>
</feature>
<keyword evidence="10" id="KW-1185">Reference proteome</keyword>
<feature type="transmembrane region" description="Helical" evidence="7">
    <location>
        <begin position="24"/>
        <end position="42"/>
    </location>
</feature>
<dbReference type="EMBL" id="AOMB01000020">
    <property type="protein sequence ID" value="EMA39218.1"/>
    <property type="molecule type" value="Genomic_DNA"/>
</dbReference>
<dbReference type="Proteomes" id="UP000011566">
    <property type="component" value="Unassembled WGS sequence"/>
</dbReference>
<evidence type="ECO:0000256" key="5">
    <source>
        <dbReference type="ARBA" id="ARBA00022989"/>
    </source>
</evidence>
<dbReference type="Gene3D" id="1.20.1640.10">
    <property type="entry name" value="Multidrug efflux transporter AcrB transmembrane domain"/>
    <property type="match status" value="2"/>
</dbReference>
<organism evidence="9 10">
    <name type="scientific">Halococcus hamelinensis 100A6</name>
    <dbReference type="NCBI Taxonomy" id="1132509"/>
    <lineage>
        <taxon>Archaea</taxon>
        <taxon>Methanobacteriati</taxon>
        <taxon>Methanobacteriota</taxon>
        <taxon>Stenosarchaea group</taxon>
        <taxon>Halobacteria</taxon>
        <taxon>Halobacteriales</taxon>
        <taxon>Halococcaceae</taxon>
        <taxon>Halococcus</taxon>
    </lineage>
</organism>
<evidence type="ECO:0000256" key="1">
    <source>
        <dbReference type="ARBA" id="ARBA00004651"/>
    </source>
</evidence>
<dbReference type="AlphaFoldDB" id="M0M1B8"/>
<feature type="transmembrane region" description="Helical" evidence="7">
    <location>
        <begin position="267"/>
        <end position="290"/>
    </location>
</feature>
<proteinExistence type="inferred from homology"/>
<dbReference type="OrthoDB" id="42357at2157"/>
<evidence type="ECO:0000313" key="10">
    <source>
        <dbReference type="Proteomes" id="UP000011566"/>
    </source>
</evidence>
<evidence type="ECO:0000256" key="7">
    <source>
        <dbReference type="SAM" id="Phobius"/>
    </source>
</evidence>
<protein>
    <recommendedName>
        <fullName evidence="8">SSD domain-containing protein</fullName>
    </recommendedName>
</protein>
<comment type="caution">
    <text evidence="9">The sequence shown here is derived from an EMBL/GenBank/DDBJ whole genome shotgun (WGS) entry which is preliminary data.</text>
</comment>
<dbReference type="PANTHER" id="PTHR33406:SF6">
    <property type="entry name" value="MEMBRANE PROTEIN YDGH-RELATED"/>
    <property type="match status" value="1"/>
</dbReference>
<feature type="transmembrane region" description="Helical" evidence="7">
    <location>
        <begin position="684"/>
        <end position="701"/>
    </location>
</feature>
<evidence type="ECO:0000256" key="3">
    <source>
        <dbReference type="ARBA" id="ARBA00022475"/>
    </source>
</evidence>
<feature type="domain" description="SSD" evidence="8">
    <location>
        <begin position="651"/>
        <end position="812"/>
    </location>
</feature>
<feature type="transmembrane region" description="Helical" evidence="7">
    <location>
        <begin position="761"/>
        <end position="780"/>
    </location>
</feature>
<feature type="transmembrane region" description="Helical" evidence="7">
    <location>
        <begin position="368"/>
        <end position="390"/>
    </location>
</feature>
<dbReference type="InterPro" id="IPR004869">
    <property type="entry name" value="MMPL_dom"/>
</dbReference>
<evidence type="ECO:0000259" key="8">
    <source>
        <dbReference type="PROSITE" id="PS50156"/>
    </source>
</evidence>
<evidence type="ECO:0000313" key="9">
    <source>
        <dbReference type="EMBL" id="EMA39218.1"/>
    </source>
</evidence>
<feature type="transmembrane region" description="Helical" evidence="7">
    <location>
        <begin position="296"/>
        <end position="318"/>
    </location>
</feature>
<comment type="similarity">
    <text evidence="2">Belongs to the resistance-nodulation-cell division (RND) (TC 2.A.6) family. MmpL subfamily.</text>
</comment>
<dbReference type="InterPro" id="IPR000731">
    <property type="entry name" value="SSD"/>
</dbReference>
<feature type="transmembrane region" description="Helical" evidence="7">
    <location>
        <begin position="708"/>
        <end position="726"/>
    </location>
</feature>
<dbReference type="eggNOG" id="arCOG02174">
    <property type="taxonomic scope" value="Archaea"/>
</dbReference>
<comment type="subcellular location">
    <subcellularLocation>
        <location evidence="1">Cell membrane</location>
        <topology evidence="1">Multi-pass membrane protein</topology>
    </subcellularLocation>
</comment>
<dbReference type="PROSITE" id="PS50156">
    <property type="entry name" value="SSD"/>
    <property type="match status" value="2"/>
</dbReference>
<dbReference type="PANTHER" id="PTHR33406">
    <property type="entry name" value="MEMBRANE PROTEIN MJ1562-RELATED"/>
    <property type="match status" value="1"/>
</dbReference>
<evidence type="ECO:0000256" key="4">
    <source>
        <dbReference type="ARBA" id="ARBA00022692"/>
    </source>
</evidence>
<name>M0M1B8_9EURY</name>
<feature type="transmembrane region" description="Helical" evidence="7">
    <location>
        <begin position="339"/>
        <end position="356"/>
    </location>
</feature>
<dbReference type="GO" id="GO:0005886">
    <property type="term" value="C:plasma membrane"/>
    <property type="evidence" value="ECO:0007669"/>
    <property type="project" value="UniProtKB-SubCell"/>
</dbReference>
<keyword evidence="6 7" id="KW-0472">Membrane</keyword>
<accession>M0M1B8</accession>